<sequence>MDNISVFCDDCYVREAISSILKGIKRNALNSSELSVFLFEKTWLNETELSMILNCQSERIIIFARESLLGFFSSLMLPEHISFGRYDMPINNLRKMMDDFINPPVKEFSVLRRKVIPEKQLSPSERKITSLYVQGLSVVHIAESMNKSFKTVSSHKRSAMKKMGISSNIELMQKGRVFLMMNREYLLAS</sequence>
<accession>A0ABV3NYK4</accession>
<dbReference type="RefSeq" id="WP_367596668.1">
    <property type="nucleotide sequence ID" value="NZ_JBFMVT010000002.1"/>
</dbReference>
<proteinExistence type="predicted"/>
<dbReference type="CDD" id="cd06170">
    <property type="entry name" value="LuxR_C_like"/>
    <property type="match status" value="1"/>
</dbReference>
<dbReference type="Pfam" id="PF00196">
    <property type="entry name" value="GerE"/>
    <property type="match status" value="1"/>
</dbReference>
<evidence type="ECO:0000313" key="4">
    <source>
        <dbReference type="Proteomes" id="UP001555342"/>
    </source>
</evidence>
<comment type="caution">
    <text evidence="3">The sequence shown here is derived from an EMBL/GenBank/DDBJ whole genome shotgun (WGS) entry which is preliminary data.</text>
</comment>
<dbReference type="PRINTS" id="PR00038">
    <property type="entry name" value="HTHLUXR"/>
</dbReference>
<dbReference type="Gene3D" id="1.10.10.10">
    <property type="entry name" value="Winged helix-like DNA-binding domain superfamily/Winged helix DNA-binding domain"/>
    <property type="match status" value="1"/>
</dbReference>
<reference evidence="3 4" key="1">
    <citation type="submission" date="2024-07" db="EMBL/GenBank/DDBJ databases">
        <authorList>
            <person name="Wang L."/>
        </authorList>
    </citation>
    <scope>NUCLEOTIDE SEQUENCE [LARGE SCALE GENOMIC DNA]</scope>
    <source>
        <strain evidence="3 4">WL359</strain>
    </source>
</reference>
<dbReference type="EMBL" id="JBFMVT010000002">
    <property type="protein sequence ID" value="MEW7314637.1"/>
    <property type="molecule type" value="Genomic_DNA"/>
</dbReference>
<dbReference type="InterPro" id="IPR000792">
    <property type="entry name" value="Tscrpt_reg_LuxR_C"/>
</dbReference>
<feature type="domain" description="HTH luxR-type" evidence="2">
    <location>
        <begin position="114"/>
        <end position="179"/>
    </location>
</feature>
<dbReference type="PROSITE" id="PS50043">
    <property type="entry name" value="HTH_LUXR_2"/>
    <property type="match status" value="1"/>
</dbReference>
<keyword evidence="1" id="KW-0238">DNA-binding</keyword>
<gene>
    <name evidence="3" type="ORF">AB1E22_18375</name>
</gene>
<keyword evidence="4" id="KW-1185">Reference proteome</keyword>
<dbReference type="SUPFAM" id="SSF46894">
    <property type="entry name" value="C-terminal effector domain of the bipartite response regulators"/>
    <property type="match status" value="1"/>
</dbReference>
<evidence type="ECO:0000313" key="3">
    <source>
        <dbReference type="EMBL" id="MEW7314637.1"/>
    </source>
</evidence>
<evidence type="ECO:0000256" key="1">
    <source>
        <dbReference type="ARBA" id="ARBA00023125"/>
    </source>
</evidence>
<dbReference type="SMART" id="SM00421">
    <property type="entry name" value="HTH_LUXR"/>
    <property type="match status" value="1"/>
</dbReference>
<dbReference type="InterPro" id="IPR036388">
    <property type="entry name" value="WH-like_DNA-bd_sf"/>
</dbReference>
<dbReference type="InterPro" id="IPR016032">
    <property type="entry name" value="Sig_transdc_resp-reg_C-effctor"/>
</dbReference>
<protein>
    <submittedName>
        <fullName evidence="3">Helix-turn-helix transcriptional regulator</fullName>
    </submittedName>
</protein>
<evidence type="ECO:0000259" key="2">
    <source>
        <dbReference type="PROSITE" id="PS50043"/>
    </source>
</evidence>
<organism evidence="3 4">
    <name type="scientific">Buttiauxella gaviniae</name>
    <dbReference type="NCBI Taxonomy" id="82990"/>
    <lineage>
        <taxon>Bacteria</taxon>
        <taxon>Pseudomonadati</taxon>
        <taxon>Pseudomonadota</taxon>
        <taxon>Gammaproteobacteria</taxon>
        <taxon>Enterobacterales</taxon>
        <taxon>Enterobacteriaceae</taxon>
        <taxon>Buttiauxella</taxon>
    </lineage>
</organism>
<name>A0ABV3NYK4_9ENTR</name>
<dbReference type="Proteomes" id="UP001555342">
    <property type="component" value="Unassembled WGS sequence"/>
</dbReference>